<feature type="region of interest" description="Disordered" evidence="1">
    <location>
        <begin position="318"/>
        <end position="384"/>
    </location>
</feature>
<gene>
    <name evidence="2" type="primary">F13H10.4</name>
    <name evidence="2" type="ORF">SNEC2469_LOCUS20343</name>
</gene>
<reference evidence="2" key="1">
    <citation type="submission" date="2021-02" db="EMBL/GenBank/DDBJ databases">
        <authorList>
            <person name="Dougan E. K."/>
            <person name="Rhodes N."/>
            <person name="Thang M."/>
            <person name="Chan C."/>
        </authorList>
    </citation>
    <scope>NUCLEOTIDE SEQUENCE</scope>
</reference>
<dbReference type="EMBL" id="CAJNJA010035341">
    <property type="protein sequence ID" value="CAE7705735.1"/>
    <property type="molecule type" value="Genomic_DNA"/>
</dbReference>
<proteinExistence type="predicted"/>
<comment type="caution">
    <text evidence="2">The sequence shown here is derived from an EMBL/GenBank/DDBJ whole genome shotgun (WGS) entry which is preliminary data.</text>
</comment>
<evidence type="ECO:0000313" key="3">
    <source>
        <dbReference type="Proteomes" id="UP000601435"/>
    </source>
</evidence>
<dbReference type="GO" id="GO:0005254">
    <property type="term" value="F:chloride channel activity"/>
    <property type="evidence" value="ECO:0007669"/>
    <property type="project" value="InterPro"/>
</dbReference>
<dbReference type="OrthoDB" id="10437359at2759"/>
<dbReference type="AlphaFoldDB" id="A0A812WVM7"/>
<accession>A0A812WVM7</accession>
<sequence length="426" mass="47440">MLTEVCHTPIAQKWGYPERVLNLIADITADALDQLTHLGGLIMRPVSLAYYQHCRVIVALFTFMWPMVHKKSADFVGNIFDAIVFPCVVYWAMSGLERLAEMMENPVGDDDTDIDMMQQMHELEVGLQLSFEMSEVRRSMMRRTLAKGCPSCTDAAKAKMPPLAPAAQFQDYFCWLPLPSAIAEGMTLKHGHVDHAHAAFLEGHVSDFRGFLRKALRRHSAGRRSPFEAIPEAAGAEELKVYPEAEQDSTMGMIQRDTNGFWHYLAFRPVLNKPGADGELRRQELWRKRIVNLLGQEHPAAKLLEATEQTDSARSVLLQPLKPPKPRRHHVSEAIAESMAPRSPPAKDHKTLKRSGTMPASAFGRDGHFDFSPSRQASQKSAGLASSDSYHWAGVDRALSKESGLGLNSSPPAGRQHALGRQNTML</sequence>
<evidence type="ECO:0000313" key="2">
    <source>
        <dbReference type="EMBL" id="CAE7705735.1"/>
    </source>
</evidence>
<dbReference type="Proteomes" id="UP000601435">
    <property type="component" value="Unassembled WGS sequence"/>
</dbReference>
<feature type="region of interest" description="Disordered" evidence="1">
    <location>
        <begin position="402"/>
        <end position="426"/>
    </location>
</feature>
<keyword evidence="3" id="KW-1185">Reference proteome</keyword>
<feature type="compositionally biased region" description="Polar residues" evidence="1">
    <location>
        <begin position="373"/>
        <end position="384"/>
    </location>
</feature>
<evidence type="ECO:0000256" key="1">
    <source>
        <dbReference type="SAM" id="MobiDB-lite"/>
    </source>
</evidence>
<name>A0A812WVM7_9DINO</name>
<organism evidence="2 3">
    <name type="scientific">Symbiodinium necroappetens</name>
    <dbReference type="NCBI Taxonomy" id="1628268"/>
    <lineage>
        <taxon>Eukaryota</taxon>
        <taxon>Sar</taxon>
        <taxon>Alveolata</taxon>
        <taxon>Dinophyceae</taxon>
        <taxon>Suessiales</taxon>
        <taxon>Symbiodiniaceae</taxon>
        <taxon>Symbiodinium</taxon>
    </lineage>
</organism>
<protein>
    <submittedName>
        <fullName evidence="2">F13H10.4 protein</fullName>
    </submittedName>
</protein>